<evidence type="ECO:0000313" key="1">
    <source>
        <dbReference type="EMBL" id="AAF07559.1"/>
    </source>
</evidence>
<name>Q9S0A6_BORBU</name>
<dbReference type="EMBL" id="AE001578">
    <property type="protein sequence ID" value="AAF07559.1"/>
    <property type="molecule type" value="Genomic_DNA"/>
</dbReference>
<evidence type="ECO:0000313" key="2">
    <source>
        <dbReference type="Proteomes" id="UP000001807"/>
    </source>
</evidence>
<dbReference type="KEGG" id="bbu:BB_M39"/>
<dbReference type="EnsemblBacteria" id="AAF07559">
    <property type="protein sequence ID" value="AAF07559"/>
    <property type="gene ID" value="BB_M39"/>
</dbReference>
<organism evidence="1 2">
    <name type="scientific">Borreliella burgdorferi (strain ATCC 35210 / DSM 4680 / CIP 102532 / B31)</name>
    <name type="common">Borrelia burgdorferi</name>
    <dbReference type="NCBI Taxonomy" id="224326"/>
    <lineage>
        <taxon>Bacteria</taxon>
        <taxon>Pseudomonadati</taxon>
        <taxon>Spirochaetota</taxon>
        <taxon>Spirochaetia</taxon>
        <taxon>Spirochaetales</taxon>
        <taxon>Borreliaceae</taxon>
        <taxon>Borreliella</taxon>
    </lineage>
</organism>
<dbReference type="Proteomes" id="UP000001807">
    <property type="component" value="Plasmid cp32-6"/>
</dbReference>
<dbReference type="HOGENOM" id="CLU_1212894_0_0_12"/>
<geneLocation type="plasmid" evidence="1 2">
    <name>cp32-6</name>
</geneLocation>
<dbReference type="RefSeq" id="WP_010883819.1">
    <property type="nucleotide sequence ID" value="NC_000951.1"/>
</dbReference>
<dbReference type="AlphaFoldDB" id="Q9S0A6"/>
<reference evidence="2" key="1">
    <citation type="journal article" date="1997" name="Nature">
        <title>Genomic sequence of a Lyme disease spirochaete, Borrelia burgdorferi.</title>
        <authorList>
            <person name="Fraser C.M."/>
            <person name="Casjens S."/>
            <person name="Huang W.M."/>
            <person name="Sutton G.G."/>
            <person name="Clayton R."/>
            <person name="Lathigra R."/>
            <person name="White O."/>
            <person name="Ketchum K.A."/>
            <person name="Dodson R."/>
            <person name="Hickey E.K."/>
            <person name="Gwinn M."/>
            <person name="Dougherty B."/>
            <person name="Tomb J.F."/>
            <person name="Fleischmann R.D."/>
            <person name="Richardson D."/>
            <person name="Peterson J."/>
            <person name="Kerlavage A.R."/>
            <person name="Quackenbush J."/>
            <person name="Salzberg S."/>
            <person name="Hanson M."/>
            <person name="van Vugt R."/>
            <person name="Palmer N."/>
            <person name="Adams M.D."/>
            <person name="Gocayne J."/>
            <person name="Weidman J."/>
            <person name="Utterback T."/>
            <person name="Watthey L."/>
            <person name="McDonald L."/>
            <person name="Artiach P."/>
            <person name="Bowman C."/>
            <person name="Garland S."/>
            <person name="Fuji C."/>
            <person name="Cotton M.D."/>
            <person name="Horst K."/>
            <person name="Roberts K."/>
            <person name="Hatch B."/>
            <person name="Smith H.O."/>
            <person name="Venter J.C."/>
        </authorList>
    </citation>
    <scope>NUCLEOTIDE SEQUENCE [LARGE SCALE GENOMIC DNA]</scope>
    <source>
        <strain evidence="2">ATCC 35210 / DSM 4680 / CIP 102532 / B31</strain>
    </source>
</reference>
<sequence length="222" mass="26351">MNQKQIFLLFLLFLKVTISFSYDQSQYKGYMEKYYHKKGKTDTHISFFQTLSADEGGFSTIFIGEDEQLSRLSFTTLKDIKDGKETSYMGFNLEYHYKAKFNNPYPMLNDIRANISKVKVKFFFDNGPEKIIRELNQKFVNNRVMWEIWNNSYNKLSEYIRINLRTSDPGIENLLPKLLKHKTVTITIEIPESEDPEKLTSSITFDLDSFQKLYKKYSTYFK</sequence>
<keyword evidence="1" id="KW-0614">Plasmid</keyword>
<dbReference type="PATRIC" id="fig|224326.49.peg.168"/>
<gene>
    <name evidence="1" type="ordered locus">BB_M39</name>
</gene>
<protein>
    <submittedName>
        <fullName evidence="1">Uncharacterized protein</fullName>
    </submittedName>
</protein>
<dbReference type="OrthoDB" id="352914at2"/>
<keyword evidence="2" id="KW-1185">Reference proteome</keyword>
<accession>Q9S0A6</accession>
<reference evidence="1 2" key="2">
    <citation type="journal article" date="2000" name="Mol. Microbiol.">
        <title>A bacterial genome in flux: the twelve linear and nine circular extrachromosomal DNAs in an infectious isolate of the Lyme disease spirochete Borrelia burgdorferi.</title>
        <authorList>
            <person name="Casjens S."/>
            <person name="Palmer N."/>
            <person name="van Vugt R."/>
            <person name="Huang W.M."/>
            <person name="Stevenson B."/>
            <person name="Rosa P."/>
            <person name="Lathigra R."/>
            <person name="Sutton G."/>
            <person name="Peterson J."/>
            <person name="Dodson R.J."/>
            <person name="Haft D."/>
            <person name="Hickey E."/>
            <person name="Gwinn M."/>
            <person name="White O."/>
            <person name="Fraser C.M."/>
        </authorList>
    </citation>
    <scope>NUCLEOTIDE SEQUENCE [LARGE SCALE GENOMIC DNA]</scope>
    <source>
        <strain evidence="2">ATCC 35210 / DSM 4680 / CIP 102532 / B31</strain>
    </source>
</reference>
<proteinExistence type="predicted"/>